<sequence length="116" mass="13727">MQYLIIDILYLVLIWGIYKIRHSSNQMIRMLDNGYAFYESLPKSQKEFYWKKDTQLLMGFMLGIGICINIMFYQIELGASLLIIIGIFLLGIVISTGIYTYLYFRLKRKYIKNKGD</sequence>
<feature type="transmembrane region" description="Helical" evidence="1">
    <location>
        <begin position="81"/>
        <end position="104"/>
    </location>
</feature>
<keyword evidence="1" id="KW-1133">Transmembrane helix</keyword>
<accession>E7GFF2</accession>
<keyword evidence="1" id="KW-0812">Transmembrane</keyword>
<dbReference type="OrthoDB" id="3035550at2"/>
<dbReference type="STRING" id="100884.GCA_000269565_00626"/>
<keyword evidence="3" id="KW-1185">Reference proteome</keyword>
<feature type="transmembrane region" description="Helical" evidence="1">
    <location>
        <begin position="56"/>
        <end position="75"/>
    </location>
</feature>
<name>E7GFF2_9FIRM</name>
<organism evidence="2 3">
    <name type="scientific">Coprobacillus cateniformis</name>
    <dbReference type="NCBI Taxonomy" id="100884"/>
    <lineage>
        <taxon>Bacteria</taxon>
        <taxon>Bacillati</taxon>
        <taxon>Bacillota</taxon>
        <taxon>Erysipelotrichia</taxon>
        <taxon>Erysipelotrichales</taxon>
        <taxon>Coprobacillaceae</taxon>
        <taxon>Coprobacillus</taxon>
    </lineage>
</organism>
<dbReference type="RefSeq" id="WP_008790577.1">
    <property type="nucleotide sequence ID" value="NZ_AKCB01000001.1"/>
</dbReference>
<protein>
    <recommendedName>
        <fullName evidence="4">DUF3784 domain-containing protein</fullName>
    </recommendedName>
</protein>
<dbReference type="HOGENOM" id="CLU_2142455_0_0_9"/>
<reference evidence="2 3" key="1">
    <citation type="submission" date="2010-12" db="EMBL/GenBank/DDBJ databases">
        <title>The Genome Sequence of Coprobacillus sp. strain 29_1.</title>
        <authorList>
            <consortium name="The Broad Institute Genome Sequencing Platform"/>
            <person name="Earl A."/>
            <person name="Ward D."/>
            <person name="Feldgarden M."/>
            <person name="Gevers D."/>
            <person name="Daigneault M."/>
            <person name="Sibley C.D."/>
            <person name="White A."/>
            <person name="Strauss J."/>
            <person name="Allen-Vercoe E."/>
            <person name="Young S.K."/>
            <person name="Zeng Q."/>
            <person name="Gargeya S."/>
            <person name="Fitzgerald M."/>
            <person name="Haas B."/>
            <person name="Abouelleil A."/>
            <person name="Alvarado L."/>
            <person name="Arachchi H.M."/>
            <person name="Berlin A."/>
            <person name="Brown A."/>
            <person name="Chapman S.B."/>
            <person name="Chen Z."/>
            <person name="Dunbar C."/>
            <person name="Freedman E."/>
            <person name="Gearin G."/>
            <person name="Gellesch M."/>
            <person name="Goldberg J."/>
            <person name="Griggs A."/>
            <person name="Gujja S."/>
            <person name="Heilman E."/>
            <person name="Heiman D."/>
            <person name="Howarth C."/>
            <person name="Larson L."/>
            <person name="Lui A."/>
            <person name="MacDonald P.J.P."/>
            <person name="Mehta T."/>
            <person name="Montmayeur A."/>
            <person name="Murphy C."/>
            <person name="Neiman D."/>
            <person name="Pearson M."/>
            <person name="Priest M."/>
            <person name="Roberts A."/>
            <person name="Saif S."/>
            <person name="Shea T."/>
            <person name="Shenoy N."/>
            <person name="Sisk P."/>
            <person name="Stolte C."/>
            <person name="Sykes S."/>
            <person name="White J."/>
            <person name="Yandava C."/>
            <person name="Nusbaum C."/>
            <person name="Birren B."/>
        </authorList>
    </citation>
    <scope>NUCLEOTIDE SEQUENCE [LARGE SCALE GENOMIC DNA]</scope>
    <source>
        <strain evidence="2 3">29_1</strain>
    </source>
</reference>
<evidence type="ECO:0000313" key="2">
    <source>
        <dbReference type="EMBL" id="EFW03213.1"/>
    </source>
</evidence>
<dbReference type="AlphaFoldDB" id="E7GFF2"/>
<proteinExistence type="predicted"/>
<evidence type="ECO:0000313" key="3">
    <source>
        <dbReference type="Proteomes" id="UP000003157"/>
    </source>
</evidence>
<dbReference type="GeneID" id="78228525"/>
<comment type="caution">
    <text evidence="2">The sequence shown here is derived from an EMBL/GenBank/DDBJ whole genome shotgun (WGS) entry which is preliminary data.</text>
</comment>
<evidence type="ECO:0000256" key="1">
    <source>
        <dbReference type="SAM" id="Phobius"/>
    </source>
</evidence>
<evidence type="ECO:0008006" key="4">
    <source>
        <dbReference type="Google" id="ProtNLM"/>
    </source>
</evidence>
<dbReference type="EMBL" id="ADKX01000049">
    <property type="protein sequence ID" value="EFW03213.1"/>
    <property type="molecule type" value="Genomic_DNA"/>
</dbReference>
<gene>
    <name evidence="2" type="ORF">HMPREF9488_03495</name>
</gene>
<dbReference type="Proteomes" id="UP000003157">
    <property type="component" value="Unassembled WGS sequence"/>
</dbReference>
<keyword evidence="1" id="KW-0472">Membrane</keyword>